<feature type="domain" description="HTH araC/xylS-type" evidence="4">
    <location>
        <begin position="163"/>
        <end position="261"/>
    </location>
</feature>
<dbReference type="PROSITE" id="PS01124">
    <property type="entry name" value="HTH_ARAC_FAMILY_2"/>
    <property type="match status" value="1"/>
</dbReference>
<dbReference type="InterPro" id="IPR018062">
    <property type="entry name" value="HTH_AraC-typ_CS"/>
</dbReference>
<evidence type="ECO:0000313" key="5">
    <source>
        <dbReference type="EMBL" id="MFC3148317.1"/>
    </source>
</evidence>
<evidence type="ECO:0000256" key="3">
    <source>
        <dbReference type="ARBA" id="ARBA00023163"/>
    </source>
</evidence>
<keyword evidence="6" id="KW-1185">Reference proteome</keyword>
<protein>
    <submittedName>
        <fullName evidence="5">Helix-turn-helix domain-containing protein</fullName>
    </submittedName>
</protein>
<keyword evidence="3" id="KW-0804">Transcription</keyword>
<evidence type="ECO:0000256" key="1">
    <source>
        <dbReference type="ARBA" id="ARBA00023015"/>
    </source>
</evidence>
<dbReference type="Pfam" id="PF07883">
    <property type="entry name" value="Cupin_2"/>
    <property type="match status" value="1"/>
</dbReference>
<dbReference type="SUPFAM" id="SSF51182">
    <property type="entry name" value="RmlC-like cupins"/>
    <property type="match status" value="1"/>
</dbReference>
<dbReference type="InterPro" id="IPR014710">
    <property type="entry name" value="RmlC-like_jellyroll"/>
</dbReference>
<reference evidence="6" key="1">
    <citation type="journal article" date="2019" name="Int. J. Syst. Evol. Microbiol.">
        <title>The Global Catalogue of Microorganisms (GCM) 10K type strain sequencing project: providing services to taxonomists for standard genome sequencing and annotation.</title>
        <authorList>
            <consortium name="The Broad Institute Genomics Platform"/>
            <consortium name="The Broad Institute Genome Sequencing Center for Infectious Disease"/>
            <person name="Wu L."/>
            <person name="Ma J."/>
        </authorList>
    </citation>
    <scope>NUCLEOTIDE SEQUENCE [LARGE SCALE GENOMIC DNA]</scope>
    <source>
        <strain evidence="6">KCTC 52168</strain>
    </source>
</reference>
<evidence type="ECO:0000259" key="4">
    <source>
        <dbReference type="PROSITE" id="PS01124"/>
    </source>
</evidence>
<dbReference type="Gene3D" id="1.10.10.60">
    <property type="entry name" value="Homeodomain-like"/>
    <property type="match status" value="2"/>
</dbReference>
<dbReference type="InterPro" id="IPR050204">
    <property type="entry name" value="AraC_XylS_family_regulators"/>
</dbReference>
<dbReference type="InterPro" id="IPR018060">
    <property type="entry name" value="HTH_AraC"/>
</dbReference>
<gene>
    <name evidence="5" type="ORF">ACFOEN_11755</name>
</gene>
<dbReference type="PROSITE" id="PS00041">
    <property type="entry name" value="HTH_ARAC_FAMILY_1"/>
    <property type="match status" value="1"/>
</dbReference>
<dbReference type="Pfam" id="PF12833">
    <property type="entry name" value="HTH_18"/>
    <property type="match status" value="1"/>
</dbReference>
<dbReference type="PANTHER" id="PTHR46796:SF13">
    <property type="entry name" value="HTH-TYPE TRANSCRIPTIONAL ACTIVATOR RHAS"/>
    <property type="match status" value="1"/>
</dbReference>
<dbReference type="Proteomes" id="UP001595556">
    <property type="component" value="Unassembled WGS sequence"/>
</dbReference>
<dbReference type="PANTHER" id="PTHR46796">
    <property type="entry name" value="HTH-TYPE TRANSCRIPTIONAL ACTIVATOR RHAS-RELATED"/>
    <property type="match status" value="1"/>
</dbReference>
<dbReference type="InterPro" id="IPR009057">
    <property type="entry name" value="Homeodomain-like_sf"/>
</dbReference>
<dbReference type="RefSeq" id="WP_377304130.1">
    <property type="nucleotide sequence ID" value="NZ_CP180191.1"/>
</dbReference>
<dbReference type="EMBL" id="JBHRTI010000004">
    <property type="protein sequence ID" value="MFC3148317.1"/>
    <property type="molecule type" value="Genomic_DNA"/>
</dbReference>
<organism evidence="5 6">
    <name type="scientific">Piscinibacterium candidicorallinum</name>
    <dbReference type="NCBI Taxonomy" id="1793872"/>
    <lineage>
        <taxon>Bacteria</taxon>
        <taxon>Pseudomonadati</taxon>
        <taxon>Pseudomonadota</taxon>
        <taxon>Betaproteobacteria</taxon>
        <taxon>Burkholderiales</taxon>
        <taxon>Piscinibacterium</taxon>
    </lineage>
</organism>
<dbReference type="InterPro" id="IPR011051">
    <property type="entry name" value="RmlC_Cupin_sf"/>
</dbReference>
<name>A0ABV7HAA6_9BURK</name>
<evidence type="ECO:0000313" key="6">
    <source>
        <dbReference type="Proteomes" id="UP001595556"/>
    </source>
</evidence>
<dbReference type="InterPro" id="IPR013096">
    <property type="entry name" value="Cupin_2"/>
</dbReference>
<dbReference type="Gene3D" id="2.60.120.10">
    <property type="entry name" value="Jelly Rolls"/>
    <property type="match status" value="1"/>
</dbReference>
<sequence length="266" mass="29463">MQLAAFAGPLHAHDHIEFTWITRGNGVRVVGETVEPFEAGDLVMVTPRVPHVWSSTGFADHPVRARVVQLQIAPELRRLAEWHHDIDGVLSSASGWQLIGSATREVQALFDQVFAAKGLSQLAAALQLLEYWVARSRDLGTCQALGSRAVLHSPDAAQQRRIDTLLRWIRDRLATEITVHEAAAVLHVSPASFPRAFKRLVGKPFTVYLNDLRVAQACVLLRQSDQPVARIAAVCGFSTLSHFNTQFKLRVRQTPRGYRLAGSRAT</sequence>
<keyword evidence="1" id="KW-0805">Transcription regulation</keyword>
<accession>A0ABV7HAA6</accession>
<proteinExistence type="predicted"/>
<comment type="caution">
    <text evidence="5">The sequence shown here is derived from an EMBL/GenBank/DDBJ whole genome shotgun (WGS) entry which is preliminary data.</text>
</comment>
<dbReference type="SMART" id="SM00342">
    <property type="entry name" value="HTH_ARAC"/>
    <property type="match status" value="1"/>
</dbReference>
<dbReference type="SUPFAM" id="SSF46689">
    <property type="entry name" value="Homeodomain-like"/>
    <property type="match status" value="2"/>
</dbReference>
<keyword evidence="2" id="KW-0238">DNA-binding</keyword>
<evidence type="ECO:0000256" key="2">
    <source>
        <dbReference type="ARBA" id="ARBA00023125"/>
    </source>
</evidence>